<feature type="domain" description="NADH:quinone oxidoreductase/Mrp antiporter transmembrane" evidence="18">
    <location>
        <begin position="23"/>
        <end position="281"/>
    </location>
</feature>
<dbReference type="AlphaFoldDB" id="J7GBE5"/>
<evidence type="ECO:0000256" key="9">
    <source>
        <dbReference type="ARBA" id="ARBA00022967"/>
    </source>
</evidence>
<comment type="function">
    <text evidence="17">Core subunit of the mitochondrial membrane respiratory chain NADH dehydrogenase (Complex I) which catalyzes electron transfer from NADH through the respiratory chain, using ubiquinone as an electron acceptor. Essential for the catalytic activity and assembly of complex I.</text>
</comment>
<geneLocation type="mitochondrion" evidence="19"/>
<name>J7GBE5_9SAUR</name>
<keyword evidence="10 17" id="KW-0249">Electron transport</keyword>
<dbReference type="Pfam" id="PF00361">
    <property type="entry name" value="Proton_antipo_M"/>
    <property type="match status" value="1"/>
</dbReference>
<dbReference type="GO" id="GO:0006120">
    <property type="term" value="P:mitochondrial electron transport, NADH to ubiquinone"/>
    <property type="evidence" value="ECO:0007669"/>
    <property type="project" value="InterPro"/>
</dbReference>
<evidence type="ECO:0000256" key="12">
    <source>
        <dbReference type="ARBA" id="ARBA00023027"/>
    </source>
</evidence>
<feature type="transmembrane region" description="Helical" evidence="17">
    <location>
        <begin position="325"/>
        <end position="345"/>
    </location>
</feature>
<evidence type="ECO:0000256" key="13">
    <source>
        <dbReference type="ARBA" id="ARBA00023075"/>
    </source>
</evidence>
<dbReference type="PANTHER" id="PTHR46552">
    <property type="entry name" value="NADH-UBIQUINONE OXIDOREDUCTASE CHAIN 2"/>
    <property type="match status" value="1"/>
</dbReference>
<dbReference type="GO" id="GO:0005743">
    <property type="term" value="C:mitochondrial inner membrane"/>
    <property type="evidence" value="ECO:0007669"/>
    <property type="project" value="UniProtKB-SubCell"/>
</dbReference>
<evidence type="ECO:0000256" key="2">
    <source>
        <dbReference type="ARBA" id="ARBA00007012"/>
    </source>
</evidence>
<evidence type="ECO:0000256" key="17">
    <source>
        <dbReference type="RuleBase" id="RU003403"/>
    </source>
</evidence>
<feature type="transmembrane region" description="Helical" evidence="17">
    <location>
        <begin position="240"/>
        <end position="261"/>
    </location>
</feature>
<gene>
    <name evidence="19" type="primary">ND2</name>
</gene>
<proteinExistence type="inferred from homology"/>
<keyword evidence="12 17" id="KW-0520">NAD</keyword>
<evidence type="ECO:0000256" key="10">
    <source>
        <dbReference type="ARBA" id="ARBA00022982"/>
    </source>
</evidence>
<evidence type="ECO:0000256" key="4">
    <source>
        <dbReference type="ARBA" id="ARBA00021008"/>
    </source>
</evidence>
<protein>
    <recommendedName>
        <fullName evidence="4 17">NADH-ubiquinone oxidoreductase chain 2</fullName>
        <ecNumber evidence="3 17">7.1.1.2</ecNumber>
    </recommendedName>
</protein>
<comment type="subcellular location">
    <subcellularLocation>
        <location evidence="1 17">Mitochondrion inner membrane</location>
        <topology evidence="1 17">Multi-pass membrane protein</topology>
    </subcellularLocation>
</comment>
<dbReference type="EMBL" id="JX041419">
    <property type="protein sequence ID" value="AFP67660.1"/>
    <property type="molecule type" value="Genomic_DNA"/>
</dbReference>
<keyword evidence="9 17" id="KW-1278">Translocase</keyword>
<evidence type="ECO:0000256" key="7">
    <source>
        <dbReference type="ARBA" id="ARBA00022692"/>
    </source>
</evidence>
<evidence type="ECO:0000259" key="18">
    <source>
        <dbReference type="Pfam" id="PF00361"/>
    </source>
</evidence>
<evidence type="ECO:0000256" key="11">
    <source>
        <dbReference type="ARBA" id="ARBA00022989"/>
    </source>
</evidence>
<evidence type="ECO:0000256" key="5">
    <source>
        <dbReference type="ARBA" id="ARBA00022448"/>
    </source>
</evidence>
<dbReference type="PANTHER" id="PTHR46552:SF1">
    <property type="entry name" value="NADH-UBIQUINONE OXIDOREDUCTASE CHAIN 2"/>
    <property type="match status" value="1"/>
</dbReference>
<keyword evidence="11 17" id="KW-1133">Transmembrane helix</keyword>
<dbReference type="EC" id="7.1.1.2" evidence="3 17"/>
<dbReference type="InterPro" id="IPR050175">
    <property type="entry name" value="Complex_I_Subunit_2"/>
</dbReference>
<keyword evidence="5" id="KW-0813">Transport</keyword>
<comment type="catalytic activity">
    <reaction evidence="16 17">
        <text>a ubiquinone + NADH + 5 H(+)(in) = a ubiquinol + NAD(+) + 4 H(+)(out)</text>
        <dbReference type="Rhea" id="RHEA:29091"/>
        <dbReference type="Rhea" id="RHEA-COMP:9565"/>
        <dbReference type="Rhea" id="RHEA-COMP:9566"/>
        <dbReference type="ChEBI" id="CHEBI:15378"/>
        <dbReference type="ChEBI" id="CHEBI:16389"/>
        <dbReference type="ChEBI" id="CHEBI:17976"/>
        <dbReference type="ChEBI" id="CHEBI:57540"/>
        <dbReference type="ChEBI" id="CHEBI:57945"/>
        <dbReference type="EC" id="7.1.1.2"/>
    </reaction>
</comment>
<feature type="transmembrane region" description="Helical" evidence="17">
    <location>
        <begin position="202"/>
        <end position="219"/>
    </location>
</feature>
<keyword evidence="7 17" id="KW-0812">Transmembrane</keyword>
<comment type="similarity">
    <text evidence="2 17">Belongs to the complex I subunit 2 family.</text>
</comment>
<evidence type="ECO:0000256" key="15">
    <source>
        <dbReference type="ARBA" id="ARBA00023136"/>
    </source>
</evidence>
<organism evidence="19">
    <name type="scientific">Pristurus carteri</name>
    <dbReference type="NCBI Taxonomy" id="401534"/>
    <lineage>
        <taxon>Eukaryota</taxon>
        <taxon>Metazoa</taxon>
        <taxon>Chordata</taxon>
        <taxon>Craniata</taxon>
        <taxon>Vertebrata</taxon>
        <taxon>Euteleostomi</taxon>
        <taxon>Lepidosauria</taxon>
        <taxon>Squamata</taxon>
        <taxon>Bifurcata</taxon>
        <taxon>Gekkota</taxon>
        <taxon>Sphaerodactylidae</taxon>
        <taxon>Pristurus</taxon>
    </lineage>
</organism>
<evidence type="ECO:0000256" key="6">
    <source>
        <dbReference type="ARBA" id="ARBA00022660"/>
    </source>
</evidence>
<feature type="transmembrane region" description="Helical" evidence="17">
    <location>
        <begin position="152"/>
        <end position="171"/>
    </location>
</feature>
<keyword evidence="14 17" id="KW-0496">Mitochondrion</keyword>
<dbReference type="PRINTS" id="PR01436">
    <property type="entry name" value="NADHDHGNASE2"/>
</dbReference>
<dbReference type="GO" id="GO:0008137">
    <property type="term" value="F:NADH dehydrogenase (ubiquinone) activity"/>
    <property type="evidence" value="ECO:0007669"/>
    <property type="project" value="UniProtKB-EC"/>
</dbReference>
<feature type="transmembrane region" description="Helical" evidence="17">
    <location>
        <begin position="281"/>
        <end position="304"/>
    </location>
</feature>
<evidence type="ECO:0000256" key="8">
    <source>
        <dbReference type="ARBA" id="ARBA00022792"/>
    </source>
</evidence>
<keyword evidence="15 17" id="KW-0472">Membrane</keyword>
<keyword evidence="8 17" id="KW-0999">Mitochondrion inner membrane</keyword>
<sequence>MTPALYGLFLLGLLSGTLITMSSTHWLLAWIGLELNTLAMLPLISRYYHPRATEATLKYFLVQTTASTIILFTATLNAWYTGQWTISHPAPTLTTIALTTSIMFKLGIAPLHLWYPEVLQGAPMTAAMIIATWQKLAPLSLAYMTLHLVSTNFLMIVAVTTIAIGAMTGLIHTQTRKVMAYSSIGHMGWLLIALLLSPKIATLTVMVYITTTTAAFLVLTNTHSNTMTTMGISWPQGTNLLLMMALNLLSLAGLPPLLGFAPKLLIIEDLTHNGLAPLATTMILLGLPALYYYVRLAYFTLLTMPPMTHPMRVTMINRFSPSPPPMTTAALLLATMPLPLIAILYEIV</sequence>
<keyword evidence="13 17" id="KW-0830">Ubiquinone</keyword>
<evidence type="ECO:0000256" key="14">
    <source>
        <dbReference type="ARBA" id="ARBA00023128"/>
    </source>
</evidence>
<evidence type="ECO:0000313" key="19">
    <source>
        <dbReference type="EMBL" id="AFP67660.1"/>
    </source>
</evidence>
<feature type="transmembrane region" description="Helical" evidence="17">
    <location>
        <begin position="178"/>
        <end position="196"/>
    </location>
</feature>
<feature type="transmembrane region" description="Helical" evidence="17">
    <location>
        <begin position="92"/>
        <end position="114"/>
    </location>
</feature>
<accession>J7GBE5</accession>
<keyword evidence="6 17" id="KW-0679">Respiratory chain</keyword>
<evidence type="ECO:0000256" key="3">
    <source>
        <dbReference type="ARBA" id="ARBA00012944"/>
    </source>
</evidence>
<evidence type="ECO:0000256" key="16">
    <source>
        <dbReference type="ARBA" id="ARBA00049551"/>
    </source>
</evidence>
<reference evidence="19" key="1">
    <citation type="journal article" date="2012" name="PLoS ONE">
        <title>Repeated origin and loss of adhesive toepads in geckos.</title>
        <authorList>
            <person name="Gamble T."/>
            <person name="Greenbaum E."/>
            <person name="Jackman T.R."/>
            <person name="Russell A.P."/>
            <person name="Bauer A.M."/>
        </authorList>
    </citation>
    <scope>NUCLEOTIDE SEQUENCE</scope>
</reference>
<dbReference type="InterPro" id="IPR003917">
    <property type="entry name" value="NADH_UbQ_OxRdtase_chain2"/>
</dbReference>
<feature type="transmembrane region" description="Helical" evidence="17">
    <location>
        <begin position="60"/>
        <end position="80"/>
    </location>
</feature>
<evidence type="ECO:0000256" key="1">
    <source>
        <dbReference type="ARBA" id="ARBA00004448"/>
    </source>
</evidence>
<dbReference type="InterPro" id="IPR001750">
    <property type="entry name" value="ND/Mrp_TM"/>
</dbReference>